<dbReference type="Gene3D" id="2.30.39.10">
    <property type="entry name" value="Alpha-1-antitrypsin, domain 1"/>
    <property type="match status" value="1"/>
</dbReference>
<protein>
    <submittedName>
        <fullName evidence="4">Serpin-type proteinase inhibitor 18</fullName>
    </submittedName>
</protein>
<reference evidence="4" key="1">
    <citation type="journal article" date="2024" name="BMC Genomics">
        <title>Functional annotation of a divergent genome using sequence and structure-based similarity.</title>
        <authorList>
            <person name="Svedberg D."/>
            <person name="Winiger R.R."/>
            <person name="Berg A."/>
            <person name="Sharma H."/>
            <person name="Tellgren-Roth C."/>
            <person name="Debrunner-Vossbrinck B.A."/>
            <person name="Vossbrinck C.R."/>
            <person name="Barandun J."/>
        </authorList>
    </citation>
    <scope>NUCLEOTIDE SEQUENCE</scope>
    <source>
        <strain evidence="4">Illinois isolate</strain>
    </source>
</reference>
<evidence type="ECO:0000313" key="4">
    <source>
        <dbReference type="EMBL" id="WUR04388.1"/>
    </source>
</evidence>
<dbReference type="PROSITE" id="PS00284">
    <property type="entry name" value="SERPIN"/>
    <property type="match status" value="1"/>
</dbReference>
<evidence type="ECO:0000313" key="5">
    <source>
        <dbReference type="Proteomes" id="UP001334084"/>
    </source>
</evidence>
<dbReference type="Pfam" id="PF00079">
    <property type="entry name" value="Serpin"/>
    <property type="match status" value="1"/>
</dbReference>
<accession>A0AAX4JEY0</accession>
<organism evidence="4 5">
    <name type="scientific">Vairimorpha necatrix</name>
    <dbReference type="NCBI Taxonomy" id="6039"/>
    <lineage>
        <taxon>Eukaryota</taxon>
        <taxon>Fungi</taxon>
        <taxon>Fungi incertae sedis</taxon>
        <taxon>Microsporidia</taxon>
        <taxon>Nosematidae</taxon>
        <taxon>Vairimorpha</taxon>
    </lineage>
</organism>
<dbReference type="InterPro" id="IPR023796">
    <property type="entry name" value="Serpin_dom"/>
</dbReference>
<dbReference type="InterPro" id="IPR042185">
    <property type="entry name" value="Serpin_sf_2"/>
</dbReference>
<dbReference type="GO" id="GO:0005615">
    <property type="term" value="C:extracellular space"/>
    <property type="evidence" value="ECO:0007669"/>
    <property type="project" value="InterPro"/>
</dbReference>
<proteinExistence type="inferred from homology"/>
<dbReference type="KEGG" id="vnx:VNE69_08143"/>
<keyword evidence="5" id="KW-1185">Reference proteome</keyword>
<evidence type="ECO:0000256" key="1">
    <source>
        <dbReference type="ARBA" id="ARBA00009500"/>
    </source>
</evidence>
<name>A0AAX4JEY0_9MICR</name>
<dbReference type="GeneID" id="90542219"/>
<dbReference type="PANTHER" id="PTHR11461:SF211">
    <property type="entry name" value="GH10112P-RELATED"/>
    <property type="match status" value="1"/>
</dbReference>
<dbReference type="Proteomes" id="UP001334084">
    <property type="component" value="Chromosome 8"/>
</dbReference>
<feature type="domain" description="Serpin" evidence="3">
    <location>
        <begin position="61"/>
        <end position="406"/>
    </location>
</feature>
<dbReference type="AlphaFoldDB" id="A0AAX4JEY0"/>
<dbReference type="Gene3D" id="3.30.497.10">
    <property type="entry name" value="Antithrombin, subunit I, domain 2"/>
    <property type="match status" value="1"/>
</dbReference>
<dbReference type="SUPFAM" id="SSF56574">
    <property type="entry name" value="Serpins"/>
    <property type="match status" value="1"/>
</dbReference>
<dbReference type="SMART" id="SM00093">
    <property type="entry name" value="SERPIN"/>
    <property type="match status" value="1"/>
</dbReference>
<sequence length="407" mass="48513">MDCKFYLNYLKMANLAISCLFGEKSYKKKHKKIKEKSCRTNDSTDGKYNEELESWLNSIAYREFVYTENELFSPLSIFNVVGMLFFGAEEETKTNFRMIMNTRDEKCITSLARFFKTYDKALLQNNYIHHLHGHRFDPIIIRKWINFPYKTSIKNYHDDFIHVINNDISEPLSSLGWNCFTKLPLKRSFMFVHTVTVKGSWINSFDAKLTTKEEFIVNKHTQKLPMMKQKGLFKYYETRKHRFLNMEVQNEGKKFFFVLILNKKSKKKLDYRYKDIKDGCEFVTSNYCNYHRVNLELPKFSIQKNHNLNYIINKMVKSDFMDKQLNLDTMFIKWHSTDFNCRSSAFISVNETGLSTGEVDNSMRCKEHHTNLKTIDFECNRPFVFYLFVKDDETIPILYGKYKGNPD</sequence>
<dbReference type="GO" id="GO:0004867">
    <property type="term" value="F:serine-type endopeptidase inhibitor activity"/>
    <property type="evidence" value="ECO:0007669"/>
    <property type="project" value="InterPro"/>
</dbReference>
<comment type="similarity">
    <text evidence="1 2">Belongs to the serpin family.</text>
</comment>
<dbReference type="InterPro" id="IPR042178">
    <property type="entry name" value="Serpin_sf_1"/>
</dbReference>
<dbReference type="InterPro" id="IPR000215">
    <property type="entry name" value="Serpin_fam"/>
</dbReference>
<dbReference type="RefSeq" id="XP_065330533.1">
    <property type="nucleotide sequence ID" value="XM_065474461.1"/>
</dbReference>
<gene>
    <name evidence="4" type="ORF">VNE69_08143</name>
</gene>
<evidence type="ECO:0000256" key="2">
    <source>
        <dbReference type="RuleBase" id="RU000411"/>
    </source>
</evidence>
<dbReference type="EMBL" id="CP142733">
    <property type="protein sequence ID" value="WUR04388.1"/>
    <property type="molecule type" value="Genomic_DNA"/>
</dbReference>
<dbReference type="InterPro" id="IPR036186">
    <property type="entry name" value="Serpin_sf"/>
</dbReference>
<dbReference type="InterPro" id="IPR023795">
    <property type="entry name" value="Serpin_CS"/>
</dbReference>
<evidence type="ECO:0000259" key="3">
    <source>
        <dbReference type="SMART" id="SM00093"/>
    </source>
</evidence>
<dbReference type="PANTHER" id="PTHR11461">
    <property type="entry name" value="SERINE PROTEASE INHIBITOR, SERPIN"/>
    <property type="match status" value="1"/>
</dbReference>